<name>A0ABQ6GAV3_9BACL</name>
<sequence>MNGWTELDNDEQEEIWSRFYKTFDFKPSTTTFPAFRIPTPFIKFDISNCNADDLIRDFEVKLVKVFQLCTQPGEFIYALDWQHECYKVDPRLEFPRYAPWRDDNRDWIISIYPDGDYHFFLAADFSWGILGHPWENTIAVFGKKFIEGLLINPPLMLHNVLQQG</sequence>
<evidence type="ECO:0000313" key="2">
    <source>
        <dbReference type="Proteomes" id="UP001157114"/>
    </source>
</evidence>
<protein>
    <recommendedName>
        <fullName evidence="3">DUF2716 domain-containing protein</fullName>
    </recommendedName>
</protein>
<organism evidence="1 2">
    <name type="scientific">Paenibacillus glycanilyticus</name>
    <dbReference type="NCBI Taxonomy" id="126569"/>
    <lineage>
        <taxon>Bacteria</taxon>
        <taxon>Bacillati</taxon>
        <taxon>Bacillota</taxon>
        <taxon>Bacilli</taxon>
        <taxon>Bacillales</taxon>
        <taxon>Paenibacillaceae</taxon>
        <taxon>Paenibacillus</taxon>
    </lineage>
</organism>
<keyword evidence="2" id="KW-1185">Reference proteome</keyword>
<dbReference type="EMBL" id="BSSQ01000010">
    <property type="protein sequence ID" value="GLX68023.1"/>
    <property type="molecule type" value="Genomic_DNA"/>
</dbReference>
<reference evidence="1 2" key="1">
    <citation type="submission" date="2023-03" db="EMBL/GenBank/DDBJ databases">
        <title>Draft genome sequence of the bacteria which degrade cell wall of Tricholomamatutake.</title>
        <authorList>
            <person name="Konishi Y."/>
            <person name="Fukuta Y."/>
            <person name="Shirasaka N."/>
        </authorList>
    </citation>
    <scope>NUCLEOTIDE SEQUENCE [LARGE SCALE GENOMIC DNA]</scope>
    <source>
        <strain evidence="2">mu1</strain>
    </source>
</reference>
<evidence type="ECO:0000313" key="1">
    <source>
        <dbReference type="EMBL" id="GLX68023.1"/>
    </source>
</evidence>
<dbReference type="Pfam" id="PF10898">
    <property type="entry name" value="DUF2716"/>
    <property type="match status" value="1"/>
</dbReference>
<comment type="caution">
    <text evidence="1">The sequence shown here is derived from an EMBL/GenBank/DDBJ whole genome shotgun (WGS) entry which is preliminary data.</text>
</comment>
<evidence type="ECO:0008006" key="3">
    <source>
        <dbReference type="Google" id="ProtNLM"/>
    </source>
</evidence>
<dbReference type="RefSeq" id="WP_284238775.1">
    <property type="nucleotide sequence ID" value="NZ_BSSQ01000010.1"/>
</dbReference>
<dbReference type="Proteomes" id="UP001157114">
    <property type="component" value="Unassembled WGS sequence"/>
</dbReference>
<gene>
    <name evidence="1" type="primary">yxiI</name>
    <name evidence="1" type="ORF">MU1_23680</name>
</gene>
<dbReference type="InterPro" id="IPR020323">
    <property type="entry name" value="DUF2716"/>
</dbReference>
<proteinExistence type="predicted"/>
<accession>A0ABQ6GAV3</accession>